<protein>
    <submittedName>
        <fullName evidence="1">Uncharacterized protein</fullName>
    </submittedName>
</protein>
<dbReference type="AlphaFoldDB" id="A0A0M0K9Z4"/>
<gene>
    <name evidence="1" type="ORF">Ctob_015371</name>
</gene>
<evidence type="ECO:0000313" key="1">
    <source>
        <dbReference type="EMBL" id="KOO35609.1"/>
    </source>
</evidence>
<reference evidence="2" key="1">
    <citation type="journal article" date="2015" name="PLoS Genet.">
        <title>Genome Sequence and Transcriptome Analyses of Chrysochromulina tobin: Metabolic Tools for Enhanced Algal Fitness in the Prominent Order Prymnesiales (Haptophyceae).</title>
        <authorList>
            <person name="Hovde B.T."/>
            <person name="Deodato C.R."/>
            <person name="Hunsperger H.M."/>
            <person name="Ryken S.A."/>
            <person name="Yost W."/>
            <person name="Jha R.K."/>
            <person name="Patterson J."/>
            <person name="Monnat R.J. Jr."/>
            <person name="Barlow S.B."/>
            <person name="Starkenburg S.R."/>
            <person name="Cattolico R.A."/>
        </authorList>
    </citation>
    <scope>NUCLEOTIDE SEQUENCE</scope>
    <source>
        <strain evidence="2">CCMP291</strain>
    </source>
</reference>
<organism evidence="1 2">
    <name type="scientific">Chrysochromulina tobinii</name>
    <dbReference type="NCBI Taxonomy" id="1460289"/>
    <lineage>
        <taxon>Eukaryota</taxon>
        <taxon>Haptista</taxon>
        <taxon>Haptophyta</taxon>
        <taxon>Prymnesiophyceae</taxon>
        <taxon>Prymnesiales</taxon>
        <taxon>Chrysochromulinaceae</taxon>
        <taxon>Chrysochromulina</taxon>
    </lineage>
</organism>
<dbReference type="Proteomes" id="UP000037460">
    <property type="component" value="Unassembled WGS sequence"/>
</dbReference>
<sequence>MSQGSSYFVKPLCLTGEKPVCIDVCSGCCCSTRYSFPQKKEVVSKMRCAHYGVQCCEGGECAPKCCTTDVKPIQSTAFGGVGVPMHKVKINEEYILCAACCCMATMFIPETDADARGCEVLDRRLCCEMDMKFDMAPETPTDYAVYIDNIYQYACISPTTCFKGMARVSCMMIKYAFPCDDEVPFSIACCGLVLVGESAKFKSPAPFRPSSAALVGGVESSSSKGEYLPSNLGSSSMSQQHGVPVAVAVPINGAPESTEMER</sequence>
<comment type="caution">
    <text evidence="1">The sequence shown here is derived from an EMBL/GenBank/DDBJ whole genome shotgun (WGS) entry which is preliminary data.</text>
</comment>
<keyword evidence="2" id="KW-1185">Reference proteome</keyword>
<accession>A0A0M0K9Z4</accession>
<dbReference type="EMBL" id="JWZX01000810">
    <property type="protein sequence ID" value="KOO35609.1"/>
    <property type="molecule type" value="Genomic_DNA"/>
</dbReference>
<name>A0A0M0K9Z4_9EUKA</name>
<proteinExistence type="predicted"/>
<evidence type="ECO:0000313" key="2">
    <source>
        <dbReference type="Proteomes" id="UP000037460"/>
    </source>
</evidence>